<keyword evidence="5" id="KW-0051">Antiviral defense</keyword>
<evidence type="ECO:0000256" key="2">
    <source>
        <dbReference type="ARBA" id="ARBA00006896"/>
    </source>
</evidence>
<dbReference type="GO" id="GO:0051607">
    <property type="term" value="P:defense response to virus"/>
    <property type="evidence" value="ECO:0007669"/>
    <property type="project" value="UniProtKB-KW"/>
</dbReference>
<evidence type="ECO:0000256" key="5">
    <source>
        <dbReference type="ARBA" id="ARBA00023118"/>
    </source>
</evidence>
<comment type="function">
    <text evidence="1">This subunit may be involved in monitoring complementarity of crRNA and target RNA.</text>
</comment>
<comment type="similarity">
    <text evidence="2">Belongs to the CRISPR-associated Csm2 family.</text>
</comment>
<evidence type="ECO:0000256" key="3">
    <source>
        <dbReference type="ARBA" id="ARBA00016118"/>
    </source>
</evidence>
<dbReference type="NCBIfam" id="TIGR01870">
    <property type="entry name" value="cas_TM1810_Csm2"/>
    <property type="match status" value="1"/>
</dbReference>
<dbReference type="Pfam" id="PF03750">
    <property type="entry name" value="Csm2_III-A"/>
    <property type="match status" value="1"/>
</dbReference>
<accession>A0A9D2BR72</accession>
<comment type="caution">
    <text evidence="8">The sequence shown here is derived from an EMBL/GenBank/DDBJ whole genome shotgun (WGS) entry which is preliminary data.</text>
</comment>
<organism evidence="8 9">
    <name type="scientific">Candidatus Parabacteroides intestinigallinarum</name>
    <dbReference type="NCBI Taxonomy" id="2838722"/>
    <lineage>
        <taxon>Bacteria</taxon>
        <taxon>Pseudomonadati</taxon>
        <taxon>Bacteroidota</taxon>
        <taxon>Bacteroidia</taxon>
        <taxon>Bacteroidales</taxon>
        <taxon>Tannerellaceae</taxon>
        <taxon>Parabacteroides</taxon>
    </lineage>
</organism>
<dbReference type="AlphaFoldDB" id="A0A9D2BR72"/>
<evidence type="ECO:0000313" key="9">
    <source>
        <dbReference type="Proteomes" id="UP000823847"/>
    </source>
</evidence>
<reference evidence="8" key="2">
    <citation type="submission" date="2021-04" db="EMBL/GenBank/DDBJ databases">
        <authorList>
            <person name="Gilroy R."/>
        </authorList>
    </citation>
    <scope>NUCLEOTIDE SEQUENCE</scope>
    <source>
        <strain evidence="8">ChiHecec2B26-12326</strain>
    </source>
</reference>
<name>A0A9D2BR72_9BACT</name>
<dbReference type="InterPro" id="IPR010149">
    <property type="entry name" value="CRISPR-assoc_prot_Csm2_III-A"/>
</dbReference>
<feature type="compositionally biased region" description="Polar residues" evidence="7">
    <location>
        <begin position="12"/>
        <end position="21"/>
    </location>
</feature>
<evidence type="ECO:0000256" key="6">
    <source>
        <dbReference type="ARBA" id="ARBA00031723"/>
    </source>
</evidence>
<feature type="region of interest" description="Disordered" evidence="7">
    <location>
        <begin position="1"/>
        <end position="32"/>
    </location>
</feature>
<evidence type="ECO:0000313" key="8">
    <source>
        <dbReference type="EMBL" id="HIX87460.1"/>
    </source>
</evidence>
<gene>
    <name evidence="8" type="primary">csm2</name>
    <name evidence="8" type="ORF">H9848_12785</name>
</gene>
<sequence>MYYDNNTKRKNFASSPQQSSGNRKKEEREAPDAFLSDNAFKQEWITVGADEGMITFADKAGKYMAPLHPNGDRECLSKAQIRNVFGEIKRIQLKGIDKPEGRSAFLLLKPKVAYAEGRNRTKGLTLFKKIFDKGWQYAGKSQATYNNFCALLEAILAYHKAYGGKD</sequence>
<evidence type="ECO:0000256" key="4">
    <source>
        <dbReference type="ARBA" id="ARBA00022884"/>
    </source>
</evidence>
<dbReference type="EMBL" id="DXEN01000095">
    <property type="protein sequence ID" value="HIX87460.1"/>
    <property type="molecule type" value="Genomic_DNA"/>
</dbReference>
<protein>
    <recommendedName>
        <fullName evidence="3">CRISPR system Cms protein Csm2</fullName>
    </recommendedName>
    <alternativeName>
        <fullName evidence="6">CRISPR type III A-associated protein Csm2</fullName>
    </alternativeName>
</protein>
<keyword evidence="4" id="KW-0694">RNA-binding</keyword>
<dbReference type="Proteomes" id="UP000823847">
    <property type="component" value="Unassembled WGS sequence"/>
</dbReference>
<evidence type="ECO:0000256" key="1">
    <source>
        <dbReference type="ARBA" id="ARBA00003640"/>
    </source>
</evidence>
<proteinExistence type="inferred from homology"/>
<dbReference type="GO" id="GO:0003723">
    <property type="term" value="F:RNA binding"/>
    <property type="evidence" value="ECO:0007669"/>
    <property type="project" value="UniProtKB-KW"/>
</dbReference>
<reference evidence="8" key="1">
    <citation type="journal article" date="2021" name="PeerJ">
        <title>Extensive microbial diversity within the chicken gut microbiome revealed by metagenomics and culture.</title>
        <authorList>
            <person name="Gilroy R."/>
            <person name="Ravi A."/>
            <person name="Getino M."/>
            <person name="Pursley I."/>
            <person name="Horton D.L."/>
            <person name="Alikhan N.F."/>
            <person name="Baker D."/>
            <person name="Gharbi K."/>
            <person name="Hall N."/>
            <person name="Watson M."/>
            <person name="Adriaenssens E.M."/>
            <person name="Foster-Nyarko E."/>
            <person name="Jarju S."/>
            <person name="Secka A."/>
            <person name="Antonio M."/>
            <person name="Oren A."/>
            <person name="Chaudhuri R.R."/>
            <person name="La Ragione R."/>
            <person name="Hildebrand F."/>
            <person name="Pallen M.J."/>
        </authorList>
    </citation>
    <scope>NUCLEOTIDE SEQUENCE</scope>
    <source>
        <strain evidence="8">ChiHecec2B26-12326</strain>
    </source>
</reference>
<evidence type="ECO:0000256" key="7">
    <source>
        <dbReference type="SAM" id="MobiDB-lite"/>
    </source>
</evidence>